<dbReference type="Proteomes" id="UP000017862">
    <property type="component" value="Chromosome"/>
</dbReference>
<comment type="similarity">
    <text evidence="5 6">Belongs to the XseA family.</text>
</comment>
<evidence type="ECO:0000256" key="1">
    <source>
        <dbReference type="ARBA" id="ARBA00022490"/>
    </source>
</evidence>
<feature type="region of interest" description="Disordered" evidence="7">
    <location>
        <begin position="508"/>
        <end position="527"/>
    </location>
</feature>
<dbReference type="GO" id="GO:0009318">
    <property type="term" value="C:exodeoxyribonuclease VII complex"/>
    <property type="evidence" value="ECO:0007669"/>
    <property type="project" value="UniProtKB-UniRule"/>
</dbReference>
<evidence type="ECO:0000259" key="8">
    <source>
        <dbReference type="Pfam" id="PF02601"/>
    </source>
</evidence>
<dbReference type="InterPro" id="IPR025824">
    <property type="entry name" value="OB-fold_nuc-bd_dom"/>
</dbReference>
<evidence type="ECO:0000256" key="2">
    <source>
        <dbReference type="ARBA" id="ARBA00022722"/>
    </source>
</evidence>
<dbReference type="PATRIC" id="fig|1261131.3.peg.158"/>
<evidence type="ECO:0000256" key="3">
    <source>
        <dbReference type="ARBA" id="ARBA00022801"/>
    </source>
</evidence>
<keyword evidence="1 5" id="KW-0963">Cytoplasm</keyword>
<dbReference type="KEGG" id="lar:lam_169"/>
<evidence type="ECO:0000259" key="9">
    <source>
        <dbReference type="Pfam" id="PF13742"/>
    </source>
</evidence>
<dbReference type="AlphaFoldDB" id="U6B4I7"/>
<dbReference type="GO" id="GO:0006308">
    <property type="term" value="P:DNA catabolic process"/>
    <property type="evidence" value="ECO:0007669"/>
    <property type="project" value="UniProtKB-UniRule"/>
</dbReference>
<feature type="domain" description="OB-fold nucleic acid binding" evidence="9">
    <location>
        <begin position="15"/>
        <end position="107"/>
    </location>
</feature>
<keyword evidence="3 5" id="KW-0378">Hydrolase</keyword>
<dbReference type="EC" id="3.1.11.6" evidence="5"/>
<keyword evidence="11" id="KW-1185">Reference proteome</keyword>
<dbReference type="PANTHER" id="PTHR30008:SF0">
    <property type="entry name" value="EXODEOXYRIBONUCLEASE 7 LARGE SUBUNIT"/>
    <property type="match status" value="1"/>
</dbReference>
<dbReference type="Pfam" id="PF13742">
    <property type="entry name" value="tRNA_anti_2"/>
    <property type="match status" value="1"/>
</dbReference>
<dbReference type="eggNOG" id="COG1570">
    <property type="taxonomic scope" value="Bacteria"/>
</dbReference>
<sequence>MLNSLKVNYLNNTEYSVTELSYHIKNIIESNIFQVLVRGEISGYRTTYSSGHAYFSLKDSQSRIDAVIWKGTLKRIKLSPKEGMEYIVQGKMTTFPGSSKYQIIVEALIPYGAGAIMTILEERKRKLREEGLFSNERKRPMPFIPKTIAVITSPTGAVIRDILQRISCRFPMRVIVFPVKVQGDGCSQEIKNAILQLNSLKEEDICPKPDIIIIARGGGSLEDLWHFNDEEMVRTVANSSIRIISAIGHETDWTLVDYAADLRAPTPTGAAEMAVPVKSQLKSLLASLENRSKESLIRFINNKINQFKTLVKAIPKYTQIISLYHHSIEQLSHELEIYLKTNTFRKRRDFDNKNTNIISYYPINYIKNNRHHIIKAQQNIEHLTEKHLRYIQLKTTKKYTTINILYEQTKIRIKYFKTYINELLNRAEFTMSYKIKNCHECISADNRILQSLSHSSTLKRGYSIIRSRTNNNIITKTSKLSVGESIFINLFDGQANAIITNNSCLPKHKKTPSKRKYNHRKHKTISK</sequence>
<evidence type="ECO:0000313" key="11">
    <source>
        <dbReference type="Proteomes" id="UP000017862"/>
    </source>
</evidence>
<dbReference type="InterPro" id="IPR003753">
    <property type="entry name" value="Exonuc_VII_L"/>
</dbReference>
<dbReference type="CDD" id="cd04489">
    <property type="entry name" value="ExoVII_LU_OBF"/>
    <property type="match status" value="1"/>
</dbReference>
<comment type="catalytic activity">
    <reaction evidence="5 6">
        <text>Exonucleolytic cleavage in either 5'- to 3'- or 3'- to 5'-direction to yield nucleoside 5'-phosphates.</text>
        <dbReference type="EC" id="3.1.11.6"/>
    </reaction>
</comment>
<keyword evidence="4 5" id="KW-0269">Exonuclease</keyword>
<reference evidence="10 11" key="1">
    <citation type="journal article" date="2014" name="Mol. Plant Microbe Interact.">
        <title>The complete genome sequence of Candidatus Liberibacter americanus, associated with citrus Huanglongbing.</title>
        <authorList>
            <person name="Wulff N.A."/>
            <person name="Zhang S."/>
            <person name="Setubal J.C."/>
            <person name="Almeida N.F."/>
            <person name="Martins E.C."/>
            <person name="Harakava R."/>
            <person name="Kumar D."/>
            <person name="Rangel L.T."/>
            <person name="Foissac X."/>
            <person name="Bove J."/>
            <person name="Gabriel D.W."/>
        </authorList>
    </citation>
    <scope>NUCLEOTIDE SEQUENCE [LARGE SCALE GENOMIC DNA]</scope>
    <source>
        <strain evidence="10 11">Sao Paulo</strain>
    </source>
</reference>
<dbReference type="HOGENOM" id="CLU_023625_3_1_5"/>
<dbReference type="Pfam" id="PF02601">
    <property type="entry name" value="Exonuc_VII_L"/>
    <property type="match status" value="1"/>
</dbReference>
<dbReference type="EMBL" id="CP006604">
    <property type="protein sequence ID" value="AHA27543.1"/>
    <property type="molecule type" value="Genomic_DNA"/>
</dbReference>
<dbReference type="GO" id="GO:0003676">
    <property type="term" value="F:nucleic acid binding"/>
    <property type="evidence" value="ECO:0007669"/>
    <property type="project" value="InterPro"/>
</dbReference>
<dbReference type="PANTHER" id="PTHR30008">
    <property type="entry name" value="EXODEOXYRIBONUCLEASE 7 LARGE SUBUNIT"/>
    <property type="match status" value="1"/>
</dbReference>
<dbReference type="HAMAP" id="MF_00378">
    <property type="entry name" value="Exonuc_7_L"/>
    <property type="match status" value="1"/>
</dbReference>
<comment type="subcellular location">
    <subcellularLocation>
        <location evidence="5 6">Cytoplasm</location>
    </subcellularLocation>
</comment>
<dbReference type="NCBIfam" id="TIGR00237">
    <property type="entry name" value="xseA"/>
    <property type="match status" value="1"/>
</dbReference>
<keyword evidence="2 5" id="KW-0540">Nuclease</keyword>
<dbReference type="RefSeq" id="WP_007556751.1">
    <property type="nucleotide sequence ID" value="NC_022793.1"/>
</dbReference>
<dbReference type="GO" id="GO:0005737">
    <property type="term" value="C:cytoplasm"/>
    <property type="evidence" value="ECO:0007669"/>
    <property type="project" value="UniProtKB-SubCell"/>
</dbReference>
<evidence type="ECO:0000256" key="6">
    <source>
        <dbReference type="RuleBase" id="RU004355"/>
    </source>
</evidence>
<dbReference type="InterPro" id="IPR020579">
    <property type="entry name" value="Exonuc_VII_lsu_C"/>
</dbReference>
<evidence type="ECO:0000313" key="10">
    <source>
        <dbReference type="EMBL" id="AHA27543.1"/>
    </source>
</evidence>
<organism evidence="10 11">
    <name type="scientific">Candidatus Liberibacter americanus str. Sao Paulo</name>
    <dbReference type="NCBI Taxonomy" id="1261131"/>
    <lineage>
        <taxon>Bacteria</taxon>
        <taxon>Pseudomonadati</taxon>
        <taxon>Pseudomonadota</taxon>
        <taxon>Alphaproteobacteria</taxon>
        <taxon>Hyphomicrobiales</taxon>
        <taxon>Rhizobiaceae</taxon>
        <taxon>Liberibacter</taxon>
    </lineage>
</organism>
<evidence type="ECO:0000256" key="5">
    <source>
        <dbReference type="HAMAP-Rule" id="MF_00378"/>
    </source>
</evidence>
<comment type="function">
    <text evidence="5">Bidirectionally degrades single-stranded DNA into large acid-insoluble oligonucleotides, which are then degraded further into small acid-soluble oligonucleotides.</text>
</comment>
<comment type="subunit">
    <text evidence="5">Heterooligomer composed of large and small subunits.</text>
</comment>
<feature type="domain" description="Exonuclease VII large subunit C-terminal" evidence="8">
    <location>
        <begin position="132"/>
        <end position="497"/>
    </location>
</feature>
<accession>U6B4I7</accession>
<proteinExistence type="inferred from homology"/>
<gene>
    <name evidence="5 10" type="primary">xseA</name>
    <name evidence="10" type="ORF">lam_169</name>
</gene>
<protein>
    <recommendedName>
        <fullName evidence="5">Exodeoxyribonuclease 7 large subunit</fullName>
        <ecNumber evidence="5">3.1.11.6</ecNumber>
    </recommendedName>
    <alternativeName>
        <fullName evidence="5">Exodeoxyribonuclease VII large subunit</fullName>
        <shortName evidence="5">Exonuclease VII large subunit</shortName>
    </alternativeName>
</protein>
<name>U6B4I7_9HYPH</name>
<dbReference type="GO" id="GO:0008855">
    <property type="term" value="F:exodeoxyribonuclease VII activity"/>
    <property type="evidence" value="ECO:0007669"/>
    <property type="project" value="UniProtKB-UniRule"/>
</dbReference>
<evidence type="ECO:0000256" key="7">
    <source>
        <dbReference type="SAM" id="MobiDB-lite"/>
    </source>
</evidence>
<dbReference type="STRING" id="1261131.lam_169"/>
<evidence type="ECO:0000256" key="4">
    <source>
        <dbReference type="ARBA" id="ARBA00022839"/>
    </source>
</evidence>